<reference evidence="2" key="1">
    <citation type="submission" date="2023-05" db="EMBL/GenBank/DDBJ databases">
        <authorList>
            <person name="Huff M."/>
        </authorList>
    </citation>
    <scope>NUCLEOTIDE SEQUENCE</scope>
</reference>
<proteinExistence type="predicted"/>
<evidence type="ECO:0000313" key="3">
    <source>
        <dbReference type="Proteomes" id="UP000834106"/>
    </source>
</evidence>
<dbReference type="InterPro" id="IPR039905">
    <property type="entry name" value="CD2BP2/Lin1"/>
</dbReference>
<sequence>MLMPKPFGHPQPSRSRVESYKPSPARFFSLPFLSCLPLLHLETSPHLPPYPPPPPVPGSIWTTAKLERRQILIPAKNKCSDDTRKLNIVGLVVKHCKAEDMGNRRLKGTSGNKKQKMSAETKLLFDQLTEDAIKLMESGDYNVCDEKQESFQREAGLSYS</sequence>
<feature type="region of interest" description="Disordered" evidence="1">
    <location>
        <begin position="1"/>
        <end position="20"/>
    </location>
</feature>
<gene>
    <name evidence="2" type="ORF">FPE_LOCUS24280</name>
</gene>
<organism evidence="2 3">
    <name type="scientific">Fraxinus pennsylvanica</name>
    <dbReference type="NCBI Taxonomy" id="56036"/>
    <lineage>
        <taxon>Eukaryota</taxon>
        <taxon>Viridiplantae</taxon>
        <taxon>Streptophyta</taxon>
        <taxon>Embryophyta</taxon>
        <taxon>Tracheophyta</taxon>
        <taxon>Spermatophyta</taxon>
        <taxon>Magnoliopsida</taxon>
        <taxon>eudicotyledons</taxon>
        <taxon>Gunneridae</taxon>
        <taxon>Pentapetalae</taxon>
        <taxon>asterids</taxon>
        <taxon>lamiids</taxon>
        <taxon>Lamiales</taxon>
        <taxon>Oleaceae</taxon>
        <taxon>Oleeae</taxon>
        <taxon>Fraxinus</taxon>
    </lineage>
</organism>
<dbReference type="GO" id="GO:0005682">
    <property type="term" value="C:U5 snRNP"/>
    <property type="evidence" value="ECO:0007669"/>
    <property type="project" value="InterPro"/>
</dbReference>
<evidence type="ECO:0000256" key="1">
    <source>
        <dbReference type="SAM" id="MobiDB-lite"/>
    </source>
</evidence>
<accession>A0AAD2A0V6</accession>
<name>A0AAD2A0V6_9LAMI</name>
<dbReference type="AlphaFoldDB" id="A0AAD2A0V6"/>
<dbReference type="Proteomes" id="UP000834106">
    <property type="component" value="Chromosome 15"/>
</dbReference>
<dbReference type="EMBL" id="OU503050">
    <property type="protein sequence ID" value="CAI9776850.1"/>
    <property type="molecule type" value="Genomic_DNA"/>
</dbReference>
<dbReference type="PANTHER" id="PTHR13138:SF3">
    <property type="entry name" value="CD2 ANTIGEN CYTOPLASMIC TAIL-BINDING PROTEIN 2"/>
    <property type="match status" value="1"/>
</dbReference>
<protein>
    <submittedName>
        <fullName evidence="2">Uncharacterized protein</fullName>
    </submittedName>
</protein>
<dbReference type="PANTHER" id="PTHR13138">
    <property type="entry name" value="PROTEIN LIN1"/>
    <property type="match status" value="1"/>
</dbReference>
<keyword evidence="3" id="KW-1185">Reference proteome</keyword>
<evidence type="ECO:0000313" key="2">
    <source>
        <dbReference type="EMBL" id="CAI9776850.1"/>
    </source>
</evidence>